<dbReference type="Proteomes" id="UP000321717">
    <property type="component" value="Unassembled WGS sequence"/>
</dbReference>
<evidence type="ECO:0000259" key="4">
    <source>
        <dbReference type="PROSITE" id="PS50887"/>
    </source>
</evidence>
<dbReference type="InterPro" id="IPR000160">
    <property type="entry name" value="GGDEF_dom"/>
</dbReference>
<dbReference type="SMART" id="SM00267">
    <property type="entry name" value="GGDEF"/>
    <property type="match status" value="1"/>
</dbReference>
<keyword evidence="3" id="KW-0472">Membrane</keyword>
<dbReference type="InterPro" id="IPR029787">
    <property type="entry name" value="Nucleotide_cyclase"/>
</dbReference>
<dbReference type="NCBIfam" id="TIGR00254">
    <property type="entry name" value="GGDEF"/>
    <property type="match status" value="1"/>
</dbReference>
<keyword evidence="3" id="KW-0812">Transmembrane</keyword>
<evidence type="ECO:0000256" key="3">
    <source>
        <dbReference type="SAM" id="Phobius"/>
    </source>
</evidence>
<comment type="catalytic activity">
    <reaction evidence="2">
        <text>2 GTP = 3',3'-c-di-GMP + 2 diphosphate</text>
        <dbReference type="Rhea" id="RHEA:24898"/>
        <dbReference type="ChEBI" id="CHEBI:33019"/>
        <dbReference type="ChEBI" id="CHEBI:37565"/>
        <dbReference type="ChEBI" id="CHEBI:58805"/>
        <dbReference type="EC" id="2.7.7.65"/>
    </reaction>
</comment>
<dbReference type="GO" id="GO:1902201">
    <property type="term" value="P:negative regulation of bacterial-type flagellum-dependent cell motility"/>
    <property type="evidence" value="ECO:0007669"/>
    <property type="project" value="TreeGrafter"/>
</dbReference>
<feature type="transmembrane region" description="Helical" evidence="3">
    <location>
        <begin position="122"/>
        <end position="139"/>
    </location>
</feature>
<feature type="transmembrane region" description="Helical" evidence="3">
    <location>
        <begin position="177"/>
        <end position="194"/>
    </location>
</feature>
<feature type="transmembrane region" description="Helical" evidence="3">
    <location>
        <begin position="98"/>
        <end position="116"/>
    </location>
</feature>
<dbReference type="GO" id="GO:0005886">
    <property type="term" value="C:plasma membrane"/>
    <property type="evidence" value="ECO:0007669"/>
    <property type="project" value="TreeGrafter"/>
</dbReference>
<dbReference type="EC" id="2.7.7.65" evidence="1"/>
<dbReference type="Pfam" id="PF00990">
    <property type="entry name" value="GGDEF"/>
    <property type="match status" value="1"/>
</dbReference>
<dbReference type="PANTHER" id="PTHR45138">
    <property type="entry name" value="REGULATORY COMPONENTS OF SENSORY TRANSDUCTION SYSTEM"/>
    <property type="match status" value="1"/>
</dbReference>
<organism evidence="5 6">
    <name type="scientific">Ciceribacter naphthalenivorans</name>
    <dbReference type="NCBI Taxonomy" id="1118451"/>
    <lineage>
        <taxon>Bacteria</taxon>
        <taxon>Pseudomonadati</taxon>
        <taxon>Pseudomonadota</taxon>
        <taxon>Alphaproteobacteria</taxon>
        <taxon>Hyphomicrobiales</taxon>
        <taxon>Rhizobiaceae</taxon>
        <taxon>Ciceribacter</taxon>
    </lineage>
</organism>
<dbReference type="InterPro" id="IPR050469">
    <property type="entry name" value="Diguanylate_Cyclase"/>
</dbReference>
<protein>
    <recommendedName>
        <fullName evidence="1">diguanylate cyclase</fullName>
        <ecNumber evidence="1">2.7.7.65</ecNumber>
    </recommendedName>
</protein>
<comment type="caution">
    <text evidence="5">The sequence shown here is derived from an EMBL/GenBank/DDBJ whole genome shotgun (WGS) entry which is preliminary data.</text>
</comment>
<proteinExistence type="predicted"/>
<dbReference type="InterPro" id="IPR043128">
    <property type="entry name" value="Rev_trsase/Diguanyl_cyclase"/>
</dbReference>
<dbReference type="GO" id="GO:0052621">
    <property type="term" value="F:diguanylate cyclase activity"/>
    <property type="evidence" value="ECO:0007669"/>
    <property type="project" value="UniProtKB-EC"/>
</dbReference>
<dbReference type="GO" id="GO:0043709">
    <property type="term" value="P:cell adhesion involved in single-species biofilm formation"/>
    <property type="evidence" value="ECO:0007669"/>
    <property type="project" value="TreeGrafter"/>
</dbReference>
<feature type="domain" description="GGDEF" evidence="4">
    <location>
        <begin position="248"/>
        <end position="385"/>
    </location>
</feature>
<dbReference type="EMBL" id="BJZP01000010">
    <property type="protein sequence ID" value="GEO85418.1"/>
    <property type="molecule type" value="Genomic_DNA"/>
</dbReference>
<evidence type="ECO:0000256" key="2">
    <source>
        <dbReference type="ARBA" id="ARBA00034247"/>
    </source>
</evidence>
<keyword evidence="3" id="KW-1133">Transmembrane helix</keyword>
<dbReference type="PANTHER" id="PTHR45138:SF9">
    <property type="entry name" value="DIGUANYLATE CYCLASE DGCM-RELATED"/>
    <property type="match status" value="1"/>
</dbReference>
<feature type="transmembrane region" description="Helical" evidence="3">
    <location>
        <begin position="146"/>
        <end position="165"/>
    </location>
</feature>
<evidence type="ECO:0000256" key="1">
    <source>
        <dbReference type="ARBA" id="ARBA00012528"/>
    </source>
</evidence>
<reference evidence="5 6" key="1">
    <citation type="submission" date="2019-07" db="EMBL/GenBank/DDBJ databases">
        <title>Whole genome shotgun sequence of Rhizobium naphthalenivorans NBRC 107585.</title>
        <authorList>
            <person name="Hosoyama A."/>
            <person name="Uohara A."/>
            <person name="Ohji S."/>
            <person name="Ichikawa N."/>
        </authorList>
    </citation>
    <scope>NUCLEOTIDE SEQUENCE [LARGE SCALE GENOMIC DNA]</scope>
    <source>
        <strain evidence="5 6">NBRC 107585</strain>
    </source>
</reference>
<dbReference type="CDD" id="cd01949">
    <property type="entry name" value="GGDEF"/>
    <property type="match status" value="1"/>
</dbReference>
<accession>A0A512HIY7</accession>
<dbReference type="PROSITE" id="PS50887">
    <property type="entry name" value="GGDEF"/>
    <property type="match status" value="1"/>
</dbReference>
<gene>
    <name evidence="5" type="ORF">RNA01_23500</name>
</gene>
<name>A0A512HIY7_9HYPH</name>
<sequence length="395" mass="42435">MDRALIDRTIAIRGGFLQFPAVLEQRFEADTRAGRCRELVLRGFIALMAFDSFLIIDYLAIPEEFGLALLTRLGVTIFGLLVLALISRDPPPVLREGAISTVVLAAAVAIVVIMMAHSNLLAKDYLYGMLLVPLLGMIAQRLRFRCAVAVSVGCVVLHGFAMWNIEALTLPSQLMAGLQMCAASVFALVAGYTIERDERIDYLQALRQRLRTEELESLSTHDALTGLGNRRGLERTLSWISADAAGNGKLAVIIADIDKFKAFNDHFGHPAGDKCIKQVAAIMAAEVRIAGDAVFRYGGEEFIVLLPGIEADGAAAIAERMRYALEAAGIPHVEPVEGAPLTASFGVATARLGESFRAEDLVERADAALYRAKNGGRNCVVVDGVHAAAESGSAV</sequence>
<dbReference type="AlphaFoldDB" id="A0A512HIY7"/>
<evidence type="ECO:0000313" key="6">
    <source>
        <dbReference type="Proteomes" id="UP000321717"/>
    </source>
</evidence>
<dbReference type="Gene3D" id="3.30.70.270">
    <property type="match status" value="1"/>
</dbReference>
<feature type="transmembrane region" description="Helical" evidence="3">
    <location>
        <begin position="67"/>
        <end position="86"/>
    </location>
</feature>
<dbReference type="SUPFAM" id="SSF55073">
    <property type="entry name" value="Nucleotide cyclase"/>
    <property type="match status" value="1"/>
</dbReference>
<dbReference type="RefSeq" id="WP_170253434.1">
    <property type="nucleotide sequence ID" value="NZ_BJZP01000010.1"/>
</dbReference>
<evidence type="ECO:0000313" key="5">
    <source>
        <dbReference type="EMBL" id="GEO85418.1"/>
    </source>
</evidence>
<keyword evidence="6" id="KW-1185">Reference proteome</keyword>
<dbReference type="FunFam" id="3.30.70.270:FF:000001">
    <property type="entry name" value="Diguanylate cyclase domain protein"/>
    <property type="match status" value="1"/>
</dbReference>
<feature type="transmembrane region" description="Helical" evidence="3">
    <location>
        <begin position="39"/>
        <end position="61"/>
    </location>
</feature>